<dbReference type="EMBL" id="GL636505">
    <property type="protein sequence ID" value="EFW14589.1"/>
    <property type="molecule type" value="Genomic_DNA"/>
</dbReference>
<dbReference type="AlphaFoldDB" id="E9DG98"/>
<protein>
    <submittedName>
        <fullName evidence="1">Predicted protein</fullName>
    </submittedName>
</protein>
<name>E9DG98_COCPS</name>
<reference evidence="2" key="2">
    <citation type="submission" date="2010-03" db="EMBL/GenBank/DDBJ databases">
        <title>The genome sequence of Coccidioides posadasii strain Silveira.</title>
        <authorList>
            <consortium name="The Broad Institute Genome Sequencing Center for Infectious Disease"/>
            <person name="Neafsey D."/>
            <person name="Orbach M."/>
            <person name="Henn M.R."/>
            <person name="Cole G.T."/>
            <person name="Galgiani J."/>
            <person name="Gardner M.J."/>
            <person name="Kirkland T.N."/>
            <person name="Taylor J.W."/>
            <person name="Young S.K."/>
            <person name="Zeng Q."/>
            <person name="Koehrsen M."/>
            <person name="Alvarado L."/>
            <person name="Berlin A."/>
            <person name="Borenstein D."/>
            <person name="Chapman S.B."/>
            <person name="Chen Z."/>
            <person name="Engels R."/>
            <person name="Freedman E."/>
            <person name="Gellesch M."/>
            <person name="Goldberg J."/>
            <person name="Griggs A."/>
            <person name="Gujja S."/>
            <person name="Heilman E."/>
            <person name="Heiman D."/>
            <person name="Howarth C."/>
            <person name="Jen D."/>
            <person name="Larson L."/>
            <person name="Mehta T."/>
            <person name="Neiman D."/>
            <person name="Park D."/>
            <person name="Pearson M."/>
            <person name="Richards J."/>
            <person name="Roberts A."/>
            <person name="Saif S."/>
            <person name="Shea T."/>
            <person name="Shenoy N."/>
            <person name="Sisk P."/>
            <person name="Stolte C."/>
            <person name="Sykes S."/>
            <person name="Walk T."/>
            <person name="White J."/>
            <person name="Yandava C."/>
            <person name="Haas B."/>
            <person name="Nusbaum C."/>
            <person name="Birren B."/>
        </authorList>
    </citation>
    <scope>NUCLEOTIDE SEQUENCE [LARGE SCALE GENOMIC DNA]</scope>
    <source>
        <strain evidence="2">RMSCC 757 / Silveira</strain>
    </source>
</reference>
<dbReference type="VEuPathDB" id="FungiDB:CPSG_08847"/>
<keyword evidence="2" id="KW-1185">Reference proteome</keyword>
<proteinExistence type="predicted"/>
<evidence type="ECO:0000313" key="1">
    <source>
        <dbReference type="EMBL" id="EFW14589.1"/>
    </source>
</evidence>
<sequence length="129" mass="14150">MARDFRSKNTEASTSLQDQKDFFISLVSGAAADFRSSCRYQDGNEKTAWLAREASSGAGDNYPSASKIAARSVLESWFYLKKALLRESEEGRNLETVAFELARPTGSIKGLSGRNLIRFDCGIRDGAPS</sequence>
<reference evidence="2" key="1">
    <citation type="journal article" date="2010" name="Genome Res.">
        <title>Population genomic sequencing of Coccidioides fungi reveals recent hybridization and transposon control.</title>
        <authorList>
            <person name="Neafsey D.E."/>
            <person name="Barker B.M."/>
            <person name="Sharpton T.J."/>
            <person name="Stajich J.E."/>
            <person name="Park D.J."/>
            <person name="Whiston E."/>
            <person name="Hung C.-Y."/>
            <person name="McMahan C."/>
            <person name="White J."/>
            <person name="Sykes S."/>
            <person name="Heiman D."/>
            <person name="Young S."/>
            <person name="Zeng Q."/>
            <person name="Abouelleil A."/>
            <person name="Aftuck L."/>
            <person name="Bessette D."/>
            <person name="Brown A."/>
            <person name="FitzGerald M."/>
            <person name="Lui A."/>
            <person name="Macdonald J.P."/>
            <person name="Priest M."/>
            <person name="Orbach M.J."/>
            <person name="Galgiani J.N."/>
            <person name="Kirkland T.N."/>
            <person name="Cole G.T."/>
            <person name="Birren B.W."/>
            <person name="Henn M.R."/>
            <person name="Taylor J.W."/>
            <person name="Rounsley S.D."/>
        </authorList>
    </citation>
    <scope>NUCLEOTIDE SEQUENCE [LARGE SCALE GENOMIC DNA]</scope>
    <source>
        <strain evidence="2">RMSCC 757 / Silveira</strain>
    </source>
</reference>
<dbReference type="HOGENOM" id="CLU_1948636_0_0_1"/>
<accession>E9DG98</accession>
<evidence type="ECO:0000313" key="2">
    <source>
        <dbReference type="Proteomes" id="UP000002497"/>
    </source>
</evidence>
<organism evidence="2">
    <name type="scientific">Coccidioides posadasii (strain RMSCC 757 / Silveira)</name>
    <name type="common">Valley fever fungus</name>
    <dbReference type="NCBI Taxonomy" id="443226"/>
    <lineage>
        <taxon>Eukaryota</taxon>
        <taxon>Fungi</taxon>
        <taxon>Dikarya</taxon>
        <taxon>Ascomycota</taxon>
        <taxon>Pezizomycotina</taxon>
        <taxon>Eurotiomycetes</taxon>
        <taxon>Eurotiomycetidae</taxon>
        <taxon>Onygenales</taxon>
        <taxon>Onygenaceae</taxon>
        <taxon>Coccidioides</taxon>
    </lineage>
</organism>
<gene>
    <name evidence="1" type="ORF">CPSG_08847</name>
</gene>
<dbReference type="Proteomes" id="UP000002497">
    <property type="component" value="Unassembled WGS sequence"/>
</dbReference>